<reference evidence="1" key="1">
    <citation type="submission" date="2019-09" db="EMBL/GenBank/DDBJ databases">
        <title>Draft genome information of white flower Hibiscus syriacus.</title>
        <authorList>
            <person name="Kim Y.-M."/>
        </authorList>
    </citation>
    <scope>NUCLEOTIDE SEQUENCE [LARGE SCALE GENOMIC DNA]</scope>
    <source>
        <strain evidence="1">YM2019G1</strain>
    </source>
</reference>
<protein>
    <submittedName>
        <fullName evidence="1">Uncharacterized protein</fullName>
    </submittedName>
</protein>
<evidence type="ECO:0000313" key="2">
    <source>
        <dbReference type="Proteomes" id="UP000436088"/>
    </source>
</evidence>
<dbReference type="AlphaFoldDB" id="A0A6A2YPV8"/>
<gene>
    <name evidence="1" type="ORF">F3Y22_tig00111330pilonHSYRG00640</name>
</gene>
<proteinExistence type="predicted"/>
<dbReference type="PANTHER" id="PTHR11439">
    <property type="entry name" value="GAG-POL-RELATED RETROTRANSPOSON"/>
    <property type="match status" value="1"/>
</dbReference>
<dbReference type="EMBL" id="VEPZ02001308">
    <property type="protein sequence ID" value="KAE8681411.1"/>
    <property type="molecule type" value="Genomic_DNA"/>
</dbReference>
<dbReference type="PROSITE" id="PS51257">
    <property type="entry name" value="PROKAR_LIPOPROTEIN"/>
    <property type="match status" value="1"/>
</dbReference>
<organism evidence="1 2">
    <name type="scientific">Hibiscus syriacus</name>
    <name type="common">Rose of Sharon</name>
    <dbReference type="NCBI Taxonomy" id="106335"/>
    <lineage>
        <taxon>Eukaryota</taxon>
        <taxon>Viridiplantae</taxon>
        <taxon>Streptophyta</taxon>
        <taxon>Embryophyta</taxon>
        <taxon>Tracheophyta</taxon>
        <taxon>Spermatophyta</taxon>
        <taxon>Magnoliopsida</taxon>
        <taxon>eudicotyledons</taxon>
        <taxon>Gunneridae</taxon>
        <taxon>Pentapetalae</taxon>
        <taxon>rosids</taxon>
        <taxon>malvids</taxon>
        <taxon>Malvales</taxon>
        <taxon>Malvaceae</taxon>
        <taxon>Malvoideae</taxon>
        <taxon>Hibiscus</taxon>
    </lineage>
</organism>
<name>A0A6A2YPV8_HIBSY</name>
<evidence type="ECO:0000313" key="1">
    <source>
        <dbReference type="EMBL" id="KAE8681411.1"/>
    </source>
</evidence>
<accession>A0A6A2YPV8</accession>
<dbReference type="Proteomes" id="UP000436088">
    <property type="component" value="Unassembled WGS sequence"/>
</dbReference>
<comment type="caution">
    <text evidence="1">The sequence shown here is derived from an EMBL/GenBank/DDBJ whole genome shotgun (WGS) entry which is preliminary data.</text>
</comment>
<sequence length="236" mass="27017">MHTPRESHLATAKRILKYLTGTLNYGLTFSCTGASFDVVAFADADWGSSLDYRWFVFGHAVFLADIAAKVTWMSSLLCDLGVEHRNFPRIHGMAIRKNCKISDFGSWVDGLWIWKIELRLELFSWEIPIWNNFNQVLNRGVPAIPRLDSLKWLGASNGKYNPKVAAFVWKAMYNRLPVVSELIKRGLNGCVQPLCPFCKLHLEDVGLWAKYLWPFLVPHVLDFVRTPGSIFSGRYY</sequence>
<dbReference type="PANTHER" id="PTHR11439:SF463">
    <property type="entry name" value="REVERSE TRANSCRIPTASE TY1_COPIA-TYPE DOMAIN-CONTAINING PROTEIN"/>
    <property type="match status" value="1"/>
</dbReference>
<keyword evidence="2" id="KW-1185">Reference proteome</keyword>